<dbReference type="PANTHER" id="PTHR43877:SF2">
    <property type="entry name" value="AMINOALKYLPHOSPHONATE N-ACETYLTRANSFERASE-RELATED"/>
    <property type="match status" value="1"/>
</dbReference>
<dbReference type="PROSITE" id="PS51186">
    <property type="entry name" value="GNAT"/>
    <property type="match status" value="1"/>
</dbReference>
<reference evidence="4 5" key="1">
    <citation type="submission" date="2021-01" db="EMBL/GenBank/DDBJ databases">
        <title>Sequencing the genomes of 1000 actinobacteria strains.</title>
        <authorList>
            <person name="Klenk H.-P."/>
        </authorList>
    </citation>
    <scope>NUCLEOTIDE SEQUENCE [LARGE SCALE GENOMIC DNA]</scope>
    <source>
        <strain evidence="4 5">DSM 13057</strain>
    </source>
</reference>
<feature type="domain" description="N-acetyltransferase" evidence="3">
    <location>
        <begin position="1"/>
        <end position="180"/>
    </location>
</feature>
<evidence type="ECO:0000313" key="4">
    <source>
        <dbReference type="EMBL" id="MBM7472027.1"/>
    </source>
</evidence>
<dbReference type="InterPro" id="IPR016181">
    <property type="entry name" value="Acyl_CoA_acyltransferase"/>
</dbReference>
<dbReference type="CDD" id="cd04301">
    <property type="entry name" value="NAT_SF"/>
    <property type="match status" value="1"/>
</dbReference>
<dbReference type="InterPro" id="IPR050832">
    <property type="entry name" value="Bact_Acetyltransf"/>
</dbReference>
<name>A0ABS2L4M6_9MICO</name>
<evidence type="ECO:0000259" key="3">
    <source>
        <dbReference type="PROSITE" id="PS51186"/>
    </source>
</evidence>
<accession>A0ABS2L4M6</accession>
<dbReference type="PANTHER" id="PTHR43877">
    <property type="entry name" value="AMINOALKYLPHOSPHONATE N-ACETYLTRANSFERASE-RELATED-RELATED"/>
    <property type="match status" value="1"/>
</dbReference>
<dbReference type="InterPro" id="IPR000182">
    <property type="entry name" value="GNAT_dom"/>
</dbReference>
<dbReference type="RefSeq" id="WP_205108436.1">
    <property type="nucleotide sequence ID" value="NZ_BAAAHT010000013.1"/>
</dbReference>
<evidence type="ECO:0000256" key="1">
    <source>
        <dbReference type="ARBA" id="ARBA00022679"/>
    </source>
</evidence>
<keyword evidence="5" id="KW-1185">Reference proteome</keyword>
<comment type="caution">
    <text evidence="4">The sequence shown here is derived from an EMBL/GenBank/DDBJ whole genome shotgun (WGS) entry which is preliminary data.</text>
</comment>
<dbReference type="Gene3D" id="3.40.630.30">
    <property type="match status" value="1"/>
</dbReference>
<organism evidence="4 5">
    <name type="scientific">Subtercola frigoramans</name>
    <dbReference type="NCBI Taxonomy" id="120298"/>
    <lineage>
        <taxon>Bacteria</taxon>
        <taxon>Bacillati</taxon>
        <taxon>Actinomycetota</taxon>
        <taxon>Actinomycetes</taxon>
        <taxon>Micrococcales</taxon>
        <taxon>Microbacteriaceae</taxon>
        <taxon>Subtercola</taxon>
    </lineage>
</organism>
<dbReference type="Proteomes" id="UP000776164">
    <property type="component" value="Unassembled WGS sequence"/>
</dbReference>
<evidence type="ECO:0000256" key="2">
    <source>
        <dbReference type="ARBA" id="ARBA00023315"/>
    </source>
</evidence>
<protein>
    <submittedName>
        <fullName evidence="4">GNAT superfamily N-acetyltransferase</fullName>
    </submittedName>
</protein>
<dbReference type="EMBL" id="JAFBBU010000001">
    <property type="protein sequence ID" value="MBM7472027.1"/>
    <property type="molecule type" value="Genomic_DNA"/>
</dbReference>
<dbReference type="SUPFAM" id="SSF55729">
    <property type="entry name" value="Acyl-CoA N-acyltransferases (Nat)"/>
    <property type="match status" value="1"/>
</dbReference>
<sequence length="180" mass="19701">MHLREAAVTEPDSIRLLGDYFGSRELEFTEVGGVYTTRFPEAETFTPPAGVFLLVIDDDNAAVGCGGIRLLPQAAADNAPGTAGERARQLEAGTVTEATPVRFEVKHVWLSEAARGKGWAIALMNELERRAHEFGATQLVLDTNARLTAAARLYTRLGYEQTEPYNDNANATNWYAKQLS</sequence>
<keyword evidence="2" id="KW-0012">Acyltransferase</keyword>
<gene>
    <name evidence="4" type="ORF">JOE66_001661</name>
</gene>
<evidence type="ECO:0000313" key="5">
    <source>
        <dbReference type="Proteomes" id="UP000776164"/>
    </source>
</evidence>
<keyword evidence="1" id="KW-0808">Transferase</keyword>
<proteinExistence type="predicted"/>
<dbReference type="Pfam" id="PF00583">
    <property type="entry name" value="Acetyltransf_1"/>
    <property type="match status" value="1"/>
</dbReference>